<feature type="compositionally biased region" description="Polar residues" evidence="9">
    <location>
        <begin position="258"/>
        <end position="276"/>
    </location>
</feature>
<feature type="domain" description="BHLH" evidence="10">
    <location>
        <begin position="360"/>
        <end position="410"/>
    </location>
</feature>
<organism evidence="11 12">
    <name type="scientific">Silurus meridionalis</name>
    <name type="common">Southern catfish</name>
    <name type="synonym">Silurus soldatovi meridionalis</name>
    <dbReference type="NCBI Taxonomy" id="175797"/>
    <lineage>
        <taxon>Eukaryota</taxon>
        <taxon>Metazoa</taxon>
        <taxon>Chordata</taxon>
        <taxon>Craniata</taxon>
        <taxon>Vertebrata</taxon>
        <taxon>Euteleostomi</taxon>
        <taxon>Actinopterygii</taxon>
        <taxon>Neopterygii</taxon>
        <taxon>Teleostei</taxon>
        <taxon>Ostariophysi</taxon>
        <taxon>Siluriformes</taxon>
        <taxon>Siluridae</taxon>
        <taxon>Silurus</taxon>
    </lineage>
</organism>
<dbReference type="EMBL" id="JABFDY010000016">
    <property type="protein sequence ID" value="KAF7695839.1"/>
    <property type="molecule type" value="Genomic_DNA"/>
</dbReference>
<keyword evidence="5" id="KW-0805">Transcription regulation</keyword>
<dbReference type="GO" id="GO:0007283">
    <property type="term" value="P:spermatogenesis"/>
    <property type="evidence" value="ECO:0007669"/>
    <property type="project" value="UniProtKB-KW"/>
</dbReference>
<evidence type="ECO:0000256" key="4">
    <source>
        <dbReference type="ARBA" id="ARBA00022871"/>
    </source>
</evidence>
<dbReference type="GO" id="GO:0005634">
    <property type="term" value="C:nucleus"/>
    <property type="evidence" value="ECO:0007669"/>
    <property type="project" value="UniProtKB-SubCell"/>
</dbReference>
<proteinExistence type="predicted"/>
<keyword evidence="2" id="KW-0217">Developmental protein</keyword>
<dbReference type="GO" id="GO:0000981">
    <property type="term" value="F:DNA-binding transcription factor activity, RNA polymerase II-specific"/>
    <property type="evidence" value="ECO:0007669"/>
    <property type="project" value="TreeGrafter"/>
</dbReference>
<sequence>MTTSVACKVSYVTPPSGQYVSEPVNVIVGQKACDQVQATSSEMNLLEMTEVEYTHLQHLIQSHMEAQDGAEEVRLNPSSSADHESENDCMACQPGASCSSSSSSLLTQSVSSNQRADDRQEVFLYSDPSSISSLGESTPTGSAEIHSSFLAMKMRCVMEGARERSVSRRVFPLSLRPNPPARVCLEKRFNCASCDSTKKNESQAAVLNTFLSMLQNSTDMPGIVMHSQPEKWPKAETTAALGCACPYKGNHGDAQFSQQLEGSKQPEGITSKNLPVSKSADPVPRSPSIVYTDTTNEEKVINIENEFVGKAGKRVRTHRGRALQTRDTNIMQGSGNWKPVCIMGGRKPGRRTRPAVEIIQRKERHNLKERDRRRRIRLCCDELNTLVPFCYAETDKATTLQWTTAYLKYIREVYGDSLKQDFQNTFCGKTGVRIKPSGSNDVSEYENSSSKE</sequence>
<dbReference type="InterPro" id="IPR039583">
    <property type="entry name" value="TCFL5/SOLH1/2"/>
</dbReference>
<dbReference type="GO" id="GO:0000978">
    <property type="term" value="F:RNA polymerase II cis-regulatory region sequence-specific DNA binding"/>
    <property type="evidence" value="ECO:0007669"/>
    <property type="project" value="TreeGrafter"/>
</dbReference>
<dbReference type="GO" id="GO:0046983">
    <property type="term" value="F:protein dimerization activity"/>
    <property type="evidence" value="ECO:0007669"/>
    <property type="project" value="InterPro"/>
</dbReference>
<keyword evidence="8" id="KW-0539">Nucleus</keyword>
<accession>A0A8T0AX31</accession>
<name>A0A8T0AX31_SILME</name>
<dbReference type="InterPro" id="IPR011598">
    <property type="entry name" value="bHLH_dom"/>
</dbReference>
<dbReference type="GO" id="GO:0030154">
    <property type="term" value="P:cell differentiation"/>
    <property type="evidence" value="ECO:0007669"/>
    <property type="project" value="UniProtKB-KW"/>
</dbReference>
<keyword evidence="4" id="KW-0744">Spermatogenesis</keyword>
<dbReference type="OrthoDB" id="9946078at2759"/>
<evidence type="ECO:0000256" key="5">
    <source>
        <dbReference type="ARBA" id="ARBA00023015"/>
    </source>
</evidence>
<dbReference type="SUPFAM" id="SSF47459">
    <property type="entry name" value="HLH, helix-loop-helix DNA-binding domain"/>
    <property type="match status" value="1"/>
</dbReference>
<keyword evidence="6" id="KW-0238">DNA-binding</keyword>
<dbReference type="PROSITE" id="PS50888">
    <property type="entry name" value="BHLH"/>
    <property type="match status" value="1"/>
</dbReference>
<dbReference type="AlphaFoldDB" id="A0A8T0AX31"/>
<comment type="subcellular location">
    <subcellularLocation>
        <location evidence="1">Nucleus</location>
    </subcellularLocation>
</comment>
<reference evidence="11" key="1">
    <citation type="submission" date="2020-08" db="EMBL/GenBank/DDBJ databases">
        <title>Chromosome-level assembly of Southern catfish (Silurus meridionalis) provides insights into visual adaptation to the nocturnal and benthic lifestyles.</title>
        <authorList>
            <person name="Zhang Y."/>
            <person name="Wang D."/>
            <person name="Peng Z."/>
        </authorList>
    </citation>
    <scope>NUCLEOTIDE SEQUENCE</scope>
    <source>
        <strain evidence="11">SWU-2019-XX</strain>
        <tissue evidence="11">Muscle</tissue>
    </source>
</reference>
<keyword evidence="3" id="KW-0221">Differentiation</keyword>
<evidence type="ECO:0000256" key="6">
    <source>
        <dbReference type="ARBA" id="ARBA00023125"/>
    </source>
</evidence>
<dbReference type="PANTHER" id="PTHR15402">
    <property type="entry name" value="TRANSCRIPTION FACTOR-LIKE 5 PROTEIN"/>
    <property type="match status" value="1"/>
</dbReference>
<evidence type="ECO:0000256" key="3">
    <source>
        <dbReference type="ARBA" id="ARBA00022782"/>
    </source>
</evidence>
<feature type="region of interest" description="Disordered" evidence="9">
    <location>
        <begin position="66"/>
        <end position="88"/>
    </location>
</feature>
<evidence type="ECO:0000256" key="1">
    <source>
        <dbReference type="ARBA" id="ARBA00004123"/>
    </source>
</evidence>
<dbReference type="PANTHER" id="PTHR15402:SF2">
    <property type="entry name" value="TRANSCRIPTION FACTOR LIKE 5"/>
    <property type="match status" value="1"/>
</dbReference>
<evidence type="ECO:0000256" key="8">
    <source>
        <dbReference type="ARBA" id="ARBA00023242"/>
    </source>
</evidence>
<feature type="region of interest" description="Disordered" evidence="9">
    <location>
        <begin position="258"/>
        <end position="289"/>
    </location>
</feature>
<protein>
    <recommendedName>
        <fullName evidence="10">BHLH domain-containing protein</fullName>
    </recommendedName>
</protein>
<gene>
    <name evidence="11" type="ORF">HF521_005933</name>
</gene>
<dbReference type="FunFam" id="4.10.280.10:FF:000057">
    <property type="entry name" value="transcription factor-like 5 protein-like"/>
    <property type="match status" value="1"/>
</dbReference>
<evidence type="ECO:0000256" key="9">
    <source>
        <dbReference type="SAM" id="MobiDB-lite"/>
    </source>
</evidence>
<evidence type="ECO:0000313" key="11">
    <source>
        <dbReference type="EMBL" id="KAF7695839.1"/>
    </source>
</evidence>
<evidence type="ECO:0000313" key="12">
    <source>
        <dbReference type="Proteomes" id="UP000606274"/>
    </source>
</evidence>
<dbReference type="Gene3D" id="4.10.280.10">
    <property type="entry name" value="Helix-loop-helix DNA-binding domain"/>
    <property type="match status" value="1"/>
</dbReference>
<dbReference type="InterPro" id="IPR036638">
    <property type="entry name" value="HLH_DNA-bd_sf"/>
</dbReference>
<keyword evidence="12" id="KW-1185">Reference proteome</keyword>
<comment type="caution">
    <text evidence="11">The sequence shown here is derived from an EMBL/GenBank/DDBJ whole genome shotgun (WGS) entry which is preliminary data.</text>
</comment>
<evidence type="ECO:0000259" key="10">
    <source>
        <dbReference type="PROSITE" id="PS50888"/>
    </source>
</evidence>
<keyword evidence="7" id="KW-0804">Transcription</keyword>
<dbReference type="SMART" id="SM00353">
    <property type="entry name" value="HLH"/>
    <property type="match status" value="1"/>
</dbReference>
<dbReference type="Proteomes" id="UP000606274">
    <property type="component" value="Unassembled WGS sequence"/>
</dbReference>
<evidence type="ECO:0000256" key="2">
    <source>
        <dbReference type="ARBA" id="ARBA00022473"/>
    </source>
</evidence>
<evidence type="ECO:0000256" key="7">
    <source>
        <dbReference type="ARBA" id="ARBA00023163"/>
    </source>
</evidence>
<dbReference type="Pfam" id="PF00010">
    <property type="entry name" value="HLH"/>
    <property type="match status" value="1"/>
</dbReference>